<protein>
    <submittedName>
        <fullName evidence="2">Uncharacterized protein</fullName>
    </submittedName>
</protein>
<evidence type="ECO:0000256" key="1">
    <source>
        <dbReference type="SAM" id="SignalP"/>
    </source>
</evidence>
<dbReference type="Proteomes" id="UP000735302">
    <property type="component" value="Unassembled WGS sequence"/>
</dbReference>
<name>A0AAV3ZVD1_9GAST</name>
<feature type="chain" id="PRO_5043652001" evidence="1">
    <location>
        <begin position="27"/>
        <end position="154"/>
    </location>
</feature>
<comment type="caution">
    <text evidence="2">The sequence shown here is derived from an EMBL/GenBank/DDBJ whole genome shotgun (WGS) entry which is preliminary data.</text>
</comment>
<evidence type="ECO:0000313" key="2">
    <source>
        <dbReference type="EMBL" id="GFN98636.1"/>
    </source>
</evidence>
<dbReference type="AlphaFoldDB" id="A0AAV3ZVD1"/>
<proteinExistence type="predicted"/>
<keyword evidence="1" id="KW-0732">Signal</keyword>
<sequence>MELATKPTPCLLACLVFVALLMPGLGQESQESPLTERELQASLGLGMDNVQQQLADVTSSTEEMLSKVESAISDCLGTHSELCEALEVEAGLADKLGLQSHWSPGKRFSKRAHSKRAGTYMANSLYKDLLRKRAVAQQLGSLFHGANEILRKEK</sequence>
<accession>A0AAV3ZVD1</accession>
<dbReference type="EMBL" id="BLXT01002861">
    <property type="protein sequence ID" value="GFN98636.1"/>
    <property type="molecule type" value="Genomic_DNA"/>
</dbReference>
<reference evidence="2 3" key="1">
    <citation type="journal article" date="2021" name="Elife">
        <title>Chloroplast acquisition without the gene transfer in kleptoplastic sea slugs, Plakobranchus ocellatus.</title>
        <authorList>
            <person name="Maeda T."/>
            <person name="Takahashi S."/>
            <person name="Yoshida T."/>
            <person name="Shimamura S."/>
            <person name="Takaki Y."/>
            <person name="Nagai Y."/>
            <person name="Toyoda A."/>
            <person name="Suzuki Y."/>
            <person name="Arimoto A."/>
            <person name="Ishii H."/>
            <person name="Satoh N."/>
            <person name="Nishiyama T."/>
            <person name="Hasebe M."/>
            <person name="Maruyama T."/>
            <person name="Minagawa J."/>
            <person name="Obokata J."/>
            <person name="Shigenobu S."/>
        </authorList>
    </citation>
    <scope>NUCLEOTIDE SEQUENCE [LARGE SCALE GENOMIC DNA]</scope>
</reference>
<keyword evidence="3" id="KW-1185">Reference proteome</keyword>
<organism evidence="2 3">
    <name type="scientific">Plakobranchus ocellatus</name>
    <dbReference type="NCBI Taxonomy" id="259542"/>
    <lineage>
        <taxon>Eukaryota</taxon>
        <taxon>Metazoa</taxon>
        <taxon>Spiralia</taxon>
        <taxon>Lophotrochozoa</taxon>
        <taxon>Mollusca</taxon>
        <taxon>Gastropoda</taxon>
        <taxon>Heterobranchia</taxon>
        <taxon>Euthyneura</taxon>
        <taxon>Panpulmonata</taxon>
        <taxon>Sacoglossa</taxon>
        <taxon>Placobranchoidea</taxon>
        <taxon>Plakobranchidae</taxon>
        <taxon>Plakobranchus</taxon>
    </lineage>
</organism>
<feature type="signal peptide" evidence="1">
    <location>
        <begin position="1"/>
        <end position="26"/>
    </location>
</feature>
<gene>
    <name evidence="2" type="ORF">PoB_002514200</name>
</gene>
<evidence type="ECO:0000313" key="3">
    <source>
        <dbReference type="Proteomes" id="UP000735302"/>
    </source>
</evidence>